<sequence>MSISDKNPQLPQTSIIPQIDEVNDAPGRSLDHPSKEKYEFVIEDDSYPNSRVLEHAEQENKRNQEGDIERPDKDTEQERN</sequence>
<protein>
    <submittedName>
        <fullName evidence="2">Uncharacterized protein</fullName>
    </submittedName>
</protein>
<feature type="compositionally biased region" description="Basic and acidic residues" evidence="1">
    <location>
        <begin position="29"/>
        <end position="40"/>
    </location>
</feature>
<dbReference type="AlphaFoldDB" id="A0A318JR45"/>
<feature type="region of interest" description="Disordered" evidence="1">
    <location>
        <begin position="1"/>
        <end position="80"/>
    </location>
</feature>
<reference evidence="2 3" key="1">
    <citation type="submission" date="2018-05" db="EMBL/GenBank/DDBJ databases">
        <title>Genomic Encyclopedia of Type Strains, Phase IV (KMG-IV): sequencing the most valuable type-strain genomes for metagenomic binning, comparative biology and taxonomic classification.</title>
        <authorList>
            <person name="Goeker M."/>
        </authorList>
    </citation>
    <scope>NUCLEOTIDE SEQUENCE [LARGE SCALE GENOMIC DNA]</scope>
    <source>
        <strain evidence="2 3">DSM 19792</strain>
    </source>
</reference>
<dbReference type="EMBL" id="QJKB01000001">
    <property type="protein sequence ID" value="PXX46810.1"/>
    <property type="molecule type" value="Genomic_DNA"/>
</dbReference>
<comment type="caution">
    <text evidence="2">The sequence shown here is derived from an EMBL/GenBank/DDBJ whole genome shotgun (WGS) entry which is preliminary data.</text>
</comment>
<gene>
    <name evidence="2" type="ORF">DFR42_101386</name>
</gene>
<feature type="compositionally biased region" description="Polar residues" evidence="1">
    <location>
        <begin position="1"/>
        <end position="16"/>
    </location>
</feature>
<evidence type="ECO:0000313" key="2">
    <source>
        <dbReference type="EMBL" id="PXX46810.1"/>
    </source>
</evidence>
<organism evidence="2 3">
    <name type="scientific">Undibacterium pigrum</name>
    <dbReference type="NCBI Taxonomy" id="401470"/>
    <lineage>
        <taxon>Bacteria</taxon>
        <taxon>Pseudomonadati</taxon>
        <taxon>Pseudomonadota</taxon>
        <taxon>Betaproteobacteria</taxon>
        <taxon>Burkholderiales</taxon>
        <taxon>Oxalobacteraceae</taxon>
        <taxon>Undibacterium</taxon>
    </lineage>
</organism>
<accession>A0A318JR45</accession>
<dbReference type="RefSeq" id="WP_110253256.1">
    <property type="nucleotide sequence ID" value="NZ_QJKB01000001.1"/>
</dbReference>
<keyword evidence="3" id="KW-1185">Reference proteome</keyword>
<dbReference type="Proteomes" id="UP000247792">
    <property type="component" value="Unassembled WGS sequence"/>
</dbReference>
<evidence type="ECO:0000256" key="1">
    <source>
        <dbReference type="SAM" id="MobiDB-lite"/>
    </source>
</evidence>
<name>A0A318JR45_9BURK</name>
<evidence type="ECO:0000313" key="3">
    <source>
        <dbReference type="Proteomes" id="UP000247792"/>
    </source>
</evidence>
<feature type="compositionally biased region" description="Basic and acidic residues" evidence="1">
    <location>
        <begin position="52"/>
        <end position="80"/>
    </location>
</feature>
<proteinExistence type="predicted"/>